<protein>
    <submittedName>
        <fullName evidence="1">Uncharacterized protein</fullName>
    </submittedName>
</protein>
<evidence type="ECO:0000313" key="2">
    <source>
        <dbReference type="Proteomes" id="UP001228581"/>
    </source>
</evidence>
<comment type="caution">
    <text evidence="1">The sequence shown here is derived from an EMBL/GenBank/DDBJ whole genome shotgun (WGS) entry which is preliminary data.</text>
</comment>
<dbReference type="Proteomes" id="UP001228581">
    <property type="component" value="Unassembled WGS sequence"/>
</dbReference>
<keyword evidence="2" id="KW-1185">Reference proteome</keyword>
<gene>
    <name evidence="1" type="ORF">QNI19_35690</name>
</gene>
<name>A0ABT7CX67_9BACT</name>
<dbReference type="EMBL" id="JASJOT010000044">
    <property type="protein sequence ID" value="MDJ1498332.1"/>
    <property type="molecule type" value="Genomic_DNA"/>
</dbReference>
<organism evidence="1 2">
    <name type="scientific">Xanthocytophaga flava</name>
    <dbReference type="NCBI Taxonomy" id="3048013"/>
    <lineage>
        <taxon>Bacteria</taxon>
        <taxon>Pseudomonadati</taxon>
        <taxon>Bacteroidota</taxon>
        <taxon>Cytophagia</taxon>
        <taxon>Cytophagales</taxon>
        <taxon>Rhodocytophagaceae</taxon>
        <taxon>Xanthocytophaga</taxon>
    </lineage>
</organism>
<proteinExistence type="predicted"/>
<evidence type="ECO:0000313" key="1">
    <source>
        <dbReference type="EMBL" id="MDJ1498332.1"/>
    </source>
</evidence>
<dbReference type="RefSeq" id="WP_314004672.1">
    <property type="nucleotide sequence ID" value="NZ_JASJOT010000044.1"/>
</dbReference>
<reference evidence="1 2" key="1">
    <citation type="submission" date="2023-05" db="EMBL/GenBank/DDBJ databases">
        <authorList>
            <person name="Zhang X."/>
        </authorList>
    </citation>
    <scope>NUCLEOTIDE SEQUENCE [LARGE SCALE GENOMIC DNA]</scope>
    <source>
        <strain evidence="1 2">DM2B3-1</strain>
    </source>
</reference>
<accession>A0ABT7CX67</accession>
<sequence length="447" mass="51166">MATYFNTIIIRSKPFADASSVLEALDPASWHLENNTERISEDGIDYHRAITSYGVSIGFWKDCTILCGDGIRQLLLESFLEGHLSGEARRRWESWFPNADILLVFGNDTAMDFLIVKIIAGKVIRYKYVQRSKILVDKGDILPEEQDCYDNSTPNMDIRTLKEYKEGLEDTNVGLSLIESFCGEMPDFDNFRMNIGINEGFGISQIQTINESMCTEAECLEMIINRINQPFSDLKLKIRKHKDIPKVDGYLKLWKQPGVILRKTSNLQIILSPVILCSYAVRIEIRLKIQFADPTIVKEQFAYTNGEFSCMCYRSSKLKTRIELDKAISQMDAVLSQLCIPVFESTAENVFDVLGQKFVTVEYITHLIEHIEQVRIRLGDPFPSAGRFKAIQEIIQLGKATNSSHLTQIKQKVYAYLLSYRQKVEAQPDYKYLTQESYNALLGEFSE</sequence>